<evidence type="ECO:0000313" key="2">
    <source>
        <dbReference type="Proteomes" id="UP000298663"/>
    </source>
</evidence>
<reference evidence="1 2" key="2">
    <citation type="journal article" date="2019" name="G3 (Bethesda)">
        <title>Hybrid Assembly of the Genome of the Entomopathogenic Nematode Steinernema carpocapsae Identifies the X-Chromosome.</title>
        <authorList>
            <person name="Serra L."/>
            <person name="Macchietto M."/>
            <person name="Macias-Munoz A."/>
            <person name="McGill C.J."/>
            <person name="Rodriguez I.M."/>
            <person name="Rodriguez B."/>
            <person name="Murad R."/>
            <person name="Mortazavi A."/>
        </authorList>
    </citation>
    <scope>NUCLEOTIDE SEQUENCE [LARGE SCALE GENOMIC DNA]</scope>
    <source>
        <strain evidence="1 2">ALL</strain>
    </source>
</reference>
<keyword evidence="2" id="KW-1185">Reference proteome</keyword>
<sequence>MKTGRSNLDKMVWKTTGLDLERLDFNIFRQTTSAGFEPAIFGSVDRRVIHCATRPRDSLSQKRVNPSLPRLQKLSAQAIGIFDSKNLNL</sequence>
<comment type="caution">
    <text evidence="1">The sequence shown here is derived from an EMBL/GenBank/DDBJ whole genome shotgun (WGS) entry which is preliminary data.</text>
</comment>
<proteinExistence type="predicted"/>
<dbReference type="AlphaFoldDB" id="A0A4U5NJH3"/>
<dbReference type="Proteomes" id="UP000298663">
    <property type="component" value="Unassembled WGS sequence"/>
</dbReference>
<protein>
    <submittedName>
        <fullName evidence="1">Uncharacterized protein</fullName>
    </submittedName>
</protein>
<name>A0A4U5NJH3_STECR</name>
<accession>A0A4U5NJH3</accession>
<gene>
    <name evidence="1" type="ORF">L596_016637</name>
</gene>
<evidence type="ECO:0000313" key="1">
    <source>
        <dbReference type="EMBL" id="TKR82970.1"/>
    </source>
</evidence>
<dbReference type="EMBL" id="AZBU02000004">
    <property type="protein sequence ID" value="TKR82970.1"/>
    <property type="molecule type" value="Genomic_DNA"/>
</dbReference>
<reference evidence="1 2" key="1">
    <citation type="journal article" date="2015" name="Genome Biol.">
        <title>Comparative genomics of Steinernema reveals deeply conserved gene regulatory networks.</title>
        <authorList>
            <person name="Dillman A.R."/>
            <person name="Macchietto M."/>
            <person name="Porter C.F."/>
            <person name="Rogers A."/>
            <person name="Williams B."/>
            <person name="Antoshechkin I."/>
            <person name="Lee M.M."/>
            <person name="Goodwin Z."/>
            <person name="Lu X."/>
            <person name="Lewis E.E."/>
            <person name="Goodrich-Blair H."/>
            <person name="Stock S.P."/>
            <person name="Adams B.J."/>
            <person name="Sternberg P.W."/>
            <person name="Mortazavi A."/>
        </authorList>
    </citation>
    <scope>NUCLEOTIDE SEQUENCE [LARGE SCALE GENOMIC DNA]</scope>
    <source>
        <strain evidence="1 2">ALL</strain>
    </source>
</reference>
<dbReference type="OrthoDB" id="5874032at2759"/>
<organism evidence="1 2">
    <name type="scientific">Steinernema carpocapsae</name>
    <name type="common">Entomopathogenic nematode</name>
    <dbReference type="NCBI Taxonomy" id="34508"/>
    <lineage>
        <taxon>Eukaryota</taxon>
        <taxon>Metazoa</taxon>
        <taxon>Ecdysozoa</taxon>
        <taxon>Nematoda</taxon>
        <taxon>Chromadorea</taxon>
        <taxon>Rhabditida</taxon>
        <taxon>Tylenchina</taxon>
        <taxon>Panagrolaimomorpha</taxon>
        <taxon>Strongyloidoidea</taxon>
        <taxon>Steinernematidae</taxon>
        <taxon>Steinernema</taxon>
    </lineage>
</organism>